<feature type="compositionally biased region" description="Basic and acidic residues" evidence="1">
    <location>
        <begin position="77"/>
        <end position="89"/>
    </location>
</feature>
<evidence type="ECO:0000313" key="3">
    <source>
        <dbReference type="Proteomes" id="UP000460558"/>
    </source>
</evidence>
<feature type="compositionally biased region" description="Polar residues" evidence="1">
    <location>
        <begin position="54"/>
        <end position="71"/>
    </location>
</feature>
<protein>
    <submittedName>
        <fullName evidence="2">Uncharacterized protein</fullName>
    </submittedName>
</protein>
<comment type="caution">
    <text evidence="2">The sequence shown here is derived from an EMBL/GenBank/DDBJ whole genome shotgun (WGS) entry which is preliminary data.</text>
</comment>
<feature type="region of interest" description="Disordered" evidence="1">
    <location>
        <begin position="49"/>
        <end position="89"/>
    </location>
</feature>
<dbReference type="RefSeq" id="WP_153486662.1">
    <property type="nucleotide sequence ID" value="NZ_VDEQ01000312.1"/>
</dbReference>
<evidence type="ECO:0000256" key="1">
    <source>
        <dbReference type="SAM" id="MobiDB-lite"/>
    </source>
</evidence>
<organism evidence="2 3">
    <name type="scientific">Streptomyces katsurahamanus</name>
    <dbReference type="NCBI Taxonomy" id="2577098"/>
    <lineage>
        <taxon>Bacteria</taxon>
        <taxon>Bacillati</taxon>
        <taxon>Actinomycetota</taxon>
        <taxon>Actinomycetes</taxon>
        <taxon>Kitasatosporales</taxon>
        <taxon>Streptomycetaceae</taxon>
        <taxon>Streptomyces</taxon>
    </lineage>
</organism>
<accession>A0ABW9P1B0</accession>
<sequence length="89" mass="9499">MAETERGRDKYTGTREEVVTELEERALGKYLMGGSDASVDRVLEAAQGVRSGADSAQTASTDFTVTEQNDIPATRSPGDKNADSTDSRA</sequence>
<keyword evidence="3" id="KW-1185">Reference proteome</keyword>
<evidence type="ECO:0000313" key="2">
    <source>
        <dbReference type="EMBL" id="MQS39209.1"/>
    </source>
</evidence>
<reference evidence="2 3" key="1">
    <citation type="submission" date="2019-06" db="EMBL/GenBank/DDBJ databases">
        <title>Comparative genomics and metabolomics analyses of clavulanic acid producing Streptomyces species provides insight into specialized metabolism and evolution of beta-lactam biosynthetic gene clusters.</title>
        <authorList>
            <person name="Moore M.A."/>
            <person name="Cruz-Morales P."/>
            <person name="Barona Gomez F."/>
            <person name="Kapil T."/>
        </authorList>
    </citation>
    <scope>NUCLEOTIDE SEQUENCE [LARGE SCALE GENOMIC DNA]</scope>
    <source>
        <strain evidence="2 3">T-272</strain>
    </source>
</reference>
<dbReference type="EMBL" id="VDEQ01000312">
    <property type="protein sequence ID" value="MQS39209.1"/>
    <property type="molecule type" value="Genomic_DNA"/>
</dbReference>
<name>A0ABW9P1B0_9ACTN</name>
<dbReference type="Proteomes" id="UP000460558">
    <property type="component" value="Unassembled WGS sequence"/>
</dbReference>
<proteinExistence type="predicted"/>
<gene>
    <name evidence="2" type="ORF">FFZ77_27615</name>
</gene>